<feature type="compositionally biased region" description="Low complexity" evidence="1">
    <location>
        <begin position="104"/>
        <end position="135"/>
    </location>
</feature>
<organism evidence="3 4">
    <name type="scientific">Catenaria anguillulae PL171</name>
    <dbReference type="NCBI Taxonomy" id="765915"/>
    <lineage>
        <taxon>Eukaryota</taxon>
        <taxon>Fungi</taxon>
        <taxon>Fungi incertae sedis</taxon>
        <taxon>Blastocladiomycota</taxon>
        <taxon>Blastocladiomycetes</taxon>
        <taxon>Blastocladiales</taxon>
        <taxon>Catenariaceae</taxon>
        <taxon>Catenaria</taxon>
    </lineage>
</organism>
<dbReference type="InterPro" id="IPR003892">
    <property type="entry name" value="CUE"/>
</dbReference>
<evidence type="ECO:0000259" key="2">
    <source>
        <dbReference type="PROSITE" id="PS51140"/>
    </source>
</evidence>
<keyword evidence="4" id="KW-1185">Reference proteome</keyword>
<feature type="compositionally biased region" description="Low complexity" evidence="1">
    <location>
        <begin position="66"/>
        <end position="79"/>
    </location>
</feature>
<comment type="caution">
    <text evidence="3">The sequence shown here is derived from an EMBL/GenBank/DDBJ whole genome shotgun (WGS) entry which is preliminary data.</text>
</comment>
<sequence>MTRSRSRSQQGNAFAPNPLNALPITVDSDSDSDSDSSDIAVLSPSLSPTRSLTNPRRRRLPPKPPTAAAATPPTTNTMTIDMTDLSSDDILHDPAVFPLNIHMPHASHSRPSSSASNPSNASNASNTSTRHANTNPRPTQMFEVNSDSGDDLMYIDTTPHRPATPPSTHTPPPPPPRLSSSSSASSHGPSHTSPPITLLDGDDDDDDIRILPPAGGLDPVAAACGDCLIMFPDIDPSFLKQFVADLSNPGADPAQLAAVAVNSLLERKEGYPKIDKALLRGASVAARGKRKRDSSRSDSDENDEDDLEIGGDGDGGSDDDVIDMSPNAKKRRKVARDRRRGKGPDLRQHQPNLKLTDACRSSCLHVLQSEFPTVPMSYVQTVLARHHGQYVVCHEALQEASAANPPPYKPIRPRRVCPHTRCGMDPLLKEHVEWLVDTKKHDQHVALAAKQAEQELEQAKLSGLALECGCCFDTYLPRDLAS</sequence>
<dbReference type="AlphaFoldDB" id="A0A1Y2HSJ6"/>
<feature type="region of interest" description="Disordered" evidence="1">
    <location>
        <begin position="284"/>
        <end position="351"/>
    </location>
</feature>
<dbReference type="PROSITE" id="PS51140">
    <property type="entry name" value="CUE"/>
    <property type="match status" value="1"/>
</dbReference>
<feature type="compositionally biased region" description="Polar residues" evidence="1">
    <location>
        <begin position="136"/>
        <end position="147"/>
    </location>
</feature>
<protein>
    <recommendedName>
        <fullName evidence="2">CUE domain-containing protein</fullName>
    </recommendedName>
</protein>
<feature type="non-terminal residue" evidence="3">
    <location>
        <position position="482"/>
    </location>
</feature>
<accession>A0A1Y2HSJ6</accession>
<feature type="compositionally biased region" description="Pro residues" evidence="1">
    <location>
        <begin position="162"/>
        <end position="177"/>
    </location>
</feature>
<reference evidence="3 4" key="1">
    <citation type="submission" date="2016-07" db="EMBL/GenBank/DDBJ databases">
        <title>Pervasive Adenine N6-methylation of Active Genes in Fungi.</title>
        <authorList>
            <consortium name="DOE Joint Genome Institute"/>
            <person name="Mondo S.J."/>
            <person name="Dannebaum R.O."/>
            <person name="Kuo R.C."/>
            <person name="Labutti K."/>
            <person name="Haridas S."/>
            <person name="Kuo A."/>
            <person name="Salamov A."/>
            <person name="Ahrendt S.R."/>
            <person name="Lipzen A."/>
            <person name="Sullivan W."/>
            <person name="Andreopoulos W.B."/>
            <person name="Clum A."/>
            <person name="Lindquist E."/>
            <person name="Daum C."/>
            <person name="Ramamoorthy G.K."/>
            <person name="Gryganskyi A."/>
            <person name="Culley D."/>
            <person name="Magnuson J.K."/>
            <person name="James T.Y."/>
            <person name="O'Malley M.A."/>
            <person name="Stajich J.E."/>
            <person name="Spatafora J.W."/>
            <person name="Visel A."/>
            <person name="Grigoriev I.V."/>
        </authorList>
    </citation>
    <scope>NUCLEOTIDE SEQUENCE [LARGE SCALE GENOMIC DNA]</scope>
    <source>
        <strain evidence="3 4">PL171</strain>
    </source>
</reference>
<feature type="compositionally biased region" description="Low complexity" evidence="1">
    <location>
        <begin position="42"/>
        <end position="54"/>
    </location>
</feature>
<feature type="compositionally biased region" description="Basic residues" evidence="1">
    <location>
        <begin position="328"/>
        <end position="341"/>
    </location>
</feature>
<dbReference type="Proteomes" id="UP000193411">
    <property type="component" value="Unassembled WGS sequence"/>
</dbReference>
<feature type="compositionally biased region" description="Low complexity" evidence="1">
    <location>
        <begin position="178"/>
        <end position="195"/>
    </location>
</feature>
<evidence type="ECO:0000256" key="1">
    <source>
        <dbReference type="SAM" id="MobiDB-lite"/>
    </source>
</evidence>
<name>A0A1Y2HSJ6_9FUNG</name>
<feature type="region of interest" description="Disordered" evidence="1">
    <location>
        <begin position="1"/>
        <end position="86"/>
    </location>
</feature>
<dbReference type="GO" id="GO:0043130">
    <property type="term" value="F:ubiquitin binding"/>
    <property type="evidence" value="ECO:0007669"/>
    <property type="project" value="InterPro"/>
</dbReference>
<gene>
    <name evidence="3" type="ORF">BCR44DRAFT_49032</name>
</gene>
<feature type="region of interest" description="Disordered" evidence="1">
    <location>
        <begin position="102"/>
        <end position="212"/>
    </location>
</feature>
<evidence type="ECO:0000313" key="4">
    <source>
        <dbReference type="Proteomes" id="UP000193411"/>
    </source>
</evidence>
<proteinExistence type="predicted"/>
<feature type="domain" description="CUE" evidence="2">
    <location>
        <begin position="359"/>
        <end position="402"/>
    </location>
</feature>
<feature type="compositionally biased region" description="Acidic residues" evidence="1">
    <location>
        <begin position="300"/>
        <end position="322"/>
    </location>
</feature>
<dbReference type="EMBL" id="MCFL01000012">
    <property type="protein sequence ID" value="ORZ37568.1"/>
    <property type="molecule type" value="Genomic_DNA"/>
</dbReference>
<evidence type="ECO:0000313" key="3">
    <source>
        <dbReference type="EMBL" id="ORZ37568.1"/>
    </source>
</evidence>